<evidence type="ECO:0000313" key="1">
    <source>
        <dbReference type="EMBL" id="KAL0568351.1"/>
    </source>
</evidence>
<evidence type="ECO:0000313" key="2">
    <source>
        <dbReference type="Proteomes" id="UP001465976"/>
    </source>
</evidence>
<reference evidence="1 2" key="1">
    <citation type="submission" date="2024-02" db="EMBL/GenBank/DDBJ databases">
        <title>A draft genome for the cacao thread blight pathogen Marasmius crinis-equi.</title>
        <authorList>
            <person name="Cohen S.P."/>
            <person name="Baruah I.K."/>
            <person name="Amoako-Attah I."/>
            <person name="Bukari Y."/>
            <person name="Meinhardt L.W."/>
            <person name="Bailey B.A."/>
        </authorList>
    </citation>
    <scope>NUCLEOTIDE SEQUENCE [LARGE SCALE GENOMIC DNA]</scope>
    <source>
        <strain evidence="1 2">GH-76</strain>
    </source>
</reference>
<protein>
    <submittedName>
        <fullName evidence="1">Uncharacterized protein</fullName>
    </submittedName>
</protein>
<accession>A0ABR3EZN4</accession>
<keyword evidence="2" id="KW-1185">Reference proteome</keyword>
<comment type="caution">
    <text evidence="1">The sequence shown here is derived from an EMBL/GenBank/DDBJ whole genome shotgun (WGS) entry which is preliminary data.</text>
</comment>
<gene>
    <name evidence="1" type="ORF">V5O48_013634</name>
</gene>
<name>A0ABR3EZN4_9AGAR</name>
<organism evidence="1 2">
    <name type="scientific">Marasmius crinis-equi</name>
    <dbReference type="NCBI Taxonomy" id="585013"/>
    <lineage>
        <taxon>Eukaryota</taxon>
        <taxon>Fungi</taxon>
        <taxon>Dikarya</taxon>
        <taxon>Basidiomycota</taxon>
        <taxon>Agaricomycotina</taxon>
        <taxon>Agaricomycetes</taxon>
        <taxon>Agaricomycetidae</taxon>
        <taxon>Agaricales</taxon>
        <taxon>Marasmiineae</taxon>
        <taxon>Marasmiaceae</taxon>
        <taxon>Marasmius</taxon>
    </lineage>
</organism>
<dbReference type="EMBL" id="JBAHYK010001360">
    <property type="protein sequence ID" value="KAL0568351.1"/>
    <property type="molecule type" value="Genomic_DNA"/>
</dbReference>
<sequence length="108" mass="11128">MAALASAADPWRVRFYCRTDFKGGANLDDRGSASKTCTNVPTCPPPNANGGALSMQFENNPPPTCTVTVFNGANCSGVSATYTGTTGNVANFGTSPPNPSVKSYLVTC</sequence>
<proteinExistence type="predicted"/>
<dbReference type="Proteomes" id="UP001465976">
    <property type="component" value="Unassembled WGS sequence"/>
</dbReference>